<dbReference type="AlphaFoldDB" id="A0A2W4WFM3"/>
<name>A0A2W4WFM3_9CYAN</name>
<dbReference type="InterPro" id="IPR006076">
    <property type="entry name" value="FAD-dep_OxRdtase"/>
</dbReference>
<reference evidence="4" key="1">
    <citation type="submission" date="2018-04" db="EMBL/GenBank/DDBJ databases">
        <authorList>
            <person name="Cornet L."/>
        </authorList>
    </citation>
    <scope>NUCLEOTIDE SEQUENCE [LARGE SCALE GENOMIC DNA]</scope>
</reference>
<feature type="domain" description="FAD dependent oxidoreductase" evidence="2">
    <location>
        <begin position="6"/>
        <end position="369"/>
    </location>
</feature>
<evidence type="ECO:0000259" key="2">
    <source>
        <dbReference type="Pfam" id="PF01266"/>
    </source>
</evidence>
<comment type="caution">
    <text evidence="3">The sequence shown here is derived from an EMBL/GenBank/DDBJ whole genome shotgun (WGS) entry which is preliminary data.</text>
</comment>
<evidence type="ECO:0000313" key="4">
    <source>
        <dbReference type="Proteomes" id="UP000249354"/>
    </source>
</evidence>
<dbReference type="Gene3D" id="3.30.9.10">
    <property type="entry name" value="D-Amino Acid Oxidase, subunit A, domain 2"/>
    <property type="match status" value="1"/>
</dbReference>
<proteinExistence type="predicted"/>
<dbReference type="GO" id="GO:0005737">
    <property type="term" value="C:cytoplasm"/>
    <property type="evidence" value="ECO:0007669"/>
    <property type="project" value="TreeGrafter"/>
</dbReference>
<evidence type="ECO:0000313" key="3">
    <source>
        <dbReference type="EMBL" id="PZO22931.1"/>
    </source>
</evidence>
<dbReference type="SUPFAM" id="SSF54373">
    <property type="entry name" value="FAD-linked reductases, C-terminal domain"/>
    <property type="match status" value="1"/>
</dbReference>
<accession>A0A2W4WFM3</accession>
<evidence type="ECO:0000256" key="1">
    <source>
        <dbReference type="ARBA" id="ARBA00023002"/>
    </source>
</evidence>
<dbReference type="GO" id="GO:0016491">
    <property type="term" value="F:oxidoreductase activity"/>
    <property type="evidence" value="ECO:0007669"/>
    <property type="project" value="UniProtKB-KW"/>
</dbReference>
<reference evidence="3 4" key="2">
    <citation type="submission" date="2018-06" db="EMBL/GenBank/DDBJ databases">
        <title>Metagenomic assembly of (sub)arctic Cyanobacteria and their associated microbiome from non-axenic cultures.</title>
        <authorList>
            <person name="Baurain D."/>
        </authorList>
    </citation>
    <scope>NUCLEOTIDE SEQUENCE [LARGE SCALE GENOMIC DNA]</scope>
    <source>
        <strain evidence="3">ULC129bin1</strain>
    </source>
</reference>
<sequence>MAKQLKIVIVGCGIVGATIAYELSQNISSDIQVLDQQPPAQGSTGAALGVLMGAISVRVKGRTWKLREASIRRHKTLLAELSEQGYSIPHTSGIVSLCFDEDKLPRWTALKEKREKQGWPLEIWHPAELKKRCPQITLDSPEAETPTETRRVKAAIYSSSDGQVDPVALTNALVTAAKVRDVRFHWNAEVTQLEIERQRCVAVQTTQARLEADWVILTAGLGSAALTQFASEPLALIPVLGQAAEIQLPKTLGLKDFQPVINGDDIQFVPLGEGRYWLGATVEFPSEDEALEAQADGIESLLKGAERFCSAIAQAKIIKTWSGLRPRPVGQPAPVIKPLGDTENVTLATGHYRNGVLLAPATALAVCELLQKSDRFTFSP</sequence>
<dbReference type="PANTHER" id="PTHR13847">
    <property type="entry name" value="SARCOSINE DEHYDROGENASE-RELATED"/>
    <property type="match status" value="1"/>
</dbReference>
<gene>
    <name evidence="3" type="ORF">DCF25_01395</name>
</gene>
<protein>
    <submittedName>
        <fullName evidence="3">FAD-dependent oxidoreductase</fullName>
    </submittedName>
</protein>
<dbReference type="InterPro" id="IPR036188">
    <property type="entry name" value="FAD/NAD-bd_sf"/>
</dbReference>
<keyword evidence="1" id="KW-0560">Oxidoreductase</keyword>
<dbReference type="PANTHER" id="PTHR13847:SF289">
    <property type="entry name" value="GLYCINE OXIDASE"/>
    <property type="match status" value="1"/>
</dbReference>
<dbReference type="EMBL" id="QBMC01000005">
    <property type="protein sequence ID" value="PZO22931.1"/>
    <property type="molecule type" value="Genomic_DNA"/>
</dbReference>
<dbReference type="Proteomes" id="UP000249354">
    <property type="component" value="Unassembled WGS sequence"/>
</dbReference>
<dbReference type="SUPFAM" id="SSF51905">
    <property type="entry name" value="FAD/NAD(P)-binding domain"/>
    <property type="match status" value="1"/>
</dbReference>
<organism evidence="3 4">
    <name type="scientific">Leptolyngbya foveolarum</name>
    <dbReference type="NCBI Taxonomy" id="47253"/>
    <lineage>
        <taxon>Bacteria</taxon>
        <taxon>Bacillati</taxon>
        <taxon>Cyanobacteriota</taxon>
        <taxon>Cyanophyceae</taxon>
        <taxon>Leptolyngbyales</taxon>
        <taxon>Leptolyngbyaceae</taxon>
        <taxon>Leptolyngbya group</taxon>
        <taxon>Leptolyngbya</taxon>
    </lineage>
</organism>
<dbReference type="Pfam" id="PF01266">
    <property type="entry name" value="DAO"/>
    <property type="match status" value="1"/>
</dbReference>
<dbReference type="Gene3D" id="3.50.50.60">
    <property type="entry name" value="FAD/NAD(P)-binding domain"/>
    <property type="match status" value="1"/>
</dbReference>